<accession>A0A6J1WND7</accession>
<organism evidence="2 3">
    <name type="scientific">Galleria mellonella</name>
    <name type="common">Greater wax moth</name>
    <dbReference type="NCBI Taxonomy" id="7137"/>
    <lineage>
        <taxon>Eukaryota</taxon>
        <taxon>Metazoa</taxon>
        <taxon>Ecdysozoa</taxon>
        <taxon>Arthropoda</taxon>
        <taxon>Hexapoda</taxon>
        <taxon>Insecta</taxon>
        <taxon>Pterygota</taxon>
        <taxon>Neoptera</taxon>
        <taxon>Endopterygota</taxon>
        <taxon>Lepidoptera</taxon>
        <taxon>Glossata</taxon>
        <taxon>Ditrysia</taxon>
        <taxon>Pyraloidea</taxon>
        <taxon>Pyralidae</taxon>
        <taxon>Galleriinae</taxon>
        <taxon>Galleria</taxon>
    </lineage>
</organism>
<feature type="signal peptide" evidence="1">
    <location>
        <begin position="1"/>
        <end position="19"/>
    </location>
</feature>
<dbReference type="KEGG" id="gmw:113513011"/>
<dbReference type="GeneID" id="113513011"/>
<dbReference type="AlphaFoldDB" id="A0A6J1WND7"/>
<reference evidence="3" key="1">
    <citation type="submission" date="2025-08" db="UniProtKB">
        <authorList>
            <consortium name="RefSeq"/>
        </authorList>
    </citation>
    <scope>IDENTIFICATION</scope>
    <source>
        <tissue evidence="3">Whole larvae</tissue>
    </source>
</reference>
<proteinExistence type="predicted"/>
<gene>
    <name evidence="3" type="primary">LOC113513011</name>
</gene>
<name>A0A6J1WND7_GALME</name>
<dbReference type="RefSeq" id="XP_026752799.2">
    <property type="nucleotide sequence ID" value="XM_026896998.2"/>
</dbReference>
<dbReference type="Proteomes" id="UP001652740">
    <property type="component" value="Unplaced"/>
</dbReference>
<evidence type="ECO:0000256" key="1">
    <source>
        <dbReference type="SAM" id="SignalP"/>
    </source>
</evidence>
<evidence type="ECO:0000313" key="2">
    <source>
        <dbReference type="Proteomes" id="UP001652740"/>
    </source>
</evidence>
<feature type="chain" id="PRO_5047435026" evidence="1">
    <location>
        <begin position="20"/>
        <end position="382"/>
    </location>
</feature>
<dbReference type="InParanoid" id="A0A6J1WND7"/>
<sequence>MIRWRSLLAWSLIINVHICHRVIESTEDTPTELETFYNTTTLYPISNTTNVTKNELNSNNKTINTAATVWKIETAFAESKLPKTEKENVTNPVESKENLTQNDIKMVNSSKEFKPSPQLETYFDESHEIFPPRKVLESFVPMRKPASAFLSSHRDPFKSNLYNIPRDIFRQNDFPYKIENSILTKTKNNWQPSRYESSFESGNLESKPTVEVPMRVPAGGLYKSPDAFKNKPNEDGDNEDFGLDFNATGDVKENPVDIKKRVNPWRNLLRLVTAFIPVGLIISALTPNVITIENTGPGNHFPSHMYRRSDTVRDLAPISESCRRRLLCELHSEKNYESHIPYKSKQCYKLHCGDQEALSKILQWLLTHDRPKHEHHRPKMFT</sequence>
<protein>
    <submittedName>
        <fullName evidence="3">Uncharacterized protein LOC113513011</fullName>
    </submittedName>
</protein>
<keyword evidence="1" id="KW-0732">Signal</keyword>
<keyword evidence="2" id="KW-1185">Reference proteome</keyword>
<evidence type="ECO:0000313" key="3">
    <source>
        <dbReference type="RefSeq" id="XP_026752799.2"/>
    </source>
</evidence>